<dbReference type="Gene3D" id="3.40.50.720">
    <property type="entry name" value="NAD(P)-binding Rossmann-like Domain"/>
    <property type="match status" value="2"/>
</dbReference>
<dbReference type="AlphaFoldDB" id="A0A2W5S413"/>
<dbReference type="Pfam" id="PF02719">
    <property type="entry name" value="Polysacc_synt_2"/>
    <property type="match status" value="1"/>
</dbReference>
<dbReference type="Proteomes" id="UP000248975">
    <property type="component" value="Unassembled WGS sequence"/>
</dbReference>
<keyword evidence="2" id="KW-0812">Transmembrane</keyword>
<dbReference type="InterPro" id="IPR036291">
    <property type="entry name" value="NAD(P)-bd_dom_sf"/>
</dbReference>
<evidence type="ECO:0000256" key="1">
    <source>
        <dbReference type="ARBA" id="ARBA00007430"/>
    </source>
</evidence>
<protein>
    <submittedName>
        <fullName evidence="4">Polysaccharide biosynthesis protein</fullName>
    </submittedName>
</protein>
<evidence type="ECO:0000256" key="2">
    <source>
        <dbReference type="SAM" id="Phobius"/>
    </source>
</evidence>
<dbReference type="PANTHER" id="PTHR43318">
    <property type="entry name" value="UDP-N-ACETYLGLUCOSAMINE 4,6-DEHYDRATASE"/>
    <property type="match status" value="1"/>
</dbReference>
<evidence type="ECO:0000313" key="5">
    <source>
        <dbReference type="Proteomes" id="UP000248975"/>
    </source>
</evidence>
<feature type="transmembrane region" description="Helical" evidence="2">
    <location>
        <begin position="115"/>
        <end position="134"/>
    </location>
</feature>
<dbReference type="InterPro" id="IPR029063">
    <property type="entry name" value="SAM-dependent_MTases_sf"/>
</dbReference>
<feature type="transmembrane region" description="Helical" evidence="2">
    <location>
        <begin position="85"/>
        <end position="103"/>
    </location>
</feature>
<dbReference type="Pfam" id="PF13727">
    <property type="entry name" value="CoA_binding_3"/>
    <property type="match status" value="1"/>
</dbReference>
<evidence type="ECO:0000259" key="3">
    <source>
        <dbReference type="Pfam" id="PF02719"/>
    </source>
</evidence>
<dbReference type="InterPro" id="IPR003869">
    <property type="entry name" value="Polysac_CapD-like"/>
</dbReference>
<dbReference type="CDD" id="cd05237">
    <property type="entry name" value="UDP_invert_4-6DH_SDR_e"/>
    <property type="match status" value="1"/>
</dbReference>
<feature type="transmembrane region" description="Helical" evidence="2">
    <location>
        <begin position="26"/>
        <end position="45"/>
    </location>
</feature>
<keyword evidence="2" id="KW-0472">Membrane</keyword>
<proteinExistence type="inferred from homology"/>
<dbReference type="InterPro" id="IPR051203">
    <property type="entry name" value="Polysaccharide_Synthase-Rel"/>
</dbReference>
<sequence>MIAINHVTPNCAALVEGLTRDAKRRILLGLDVVCVILGFVLTLYLEPADRPISPLAIFGLAIIATCASIALGLHRMKLNDFDGHGLWRAAAVALIVAVGLRAVERLAPHGVTPLAIVLFGFATFFALVFARLLLLRLYEGILHRHHPRTPVVIYGAGDTGLQLGAALRHHDSVRPVAFVDDNPLLHGMTVGGLSVHGRSALHRLARENDLDHVIIAMPDLATARQAHLTKELSDEGFKVQTVPSFAQLIGQGPTVDASTSFAPSQFLSRAALSPPVDTLSAYSRRVVMVTGAGGSIGAELCRQLLFCNPAKLILLDISEAALYAIDKDLRADRPDLPIVPVLGSVTDARLLRDLLSHHRVEVIFHAAAYKHVPLVEANPLAAIANNALGTRILAQEAAAVGVARFVLISTDKAVRPGNVMGATKRLAELAVQDLGSSPGATRFAIVRFGNVLGSSGSVLPLFREQIGRGGPVTLTHPEATRYFMTITEAGRLVLAAGAFEPEEGWLGADVFMLDMGMPRRIRDLAVQMIQSAGYTVRDEVNPKGEIEIRTIGLRPGEKLHEELLIGHDLLPTPHPKILRAREAGQLSANLEEVFRRLHDVVDAGDTLAARQLVFRWVEPARVIPPDLAIGHVATVQV</sequence>
<feature type="transmembrane region" description="Helical" evidence="2">
    <location>
        <begin position="51"/>
        <end position="73"/>
    </location>
</feature>
<comment type="similarity">
    <text evidence="1">Belongs to the polysaccharide synthase family.</text>
</comment>
<reference evidence="4 5" key="1">
    <citation type="submission" date="2017-08" db="EMBL/GenBank/DDBJ databases">
        <title>Infants hospitalized years apart are colonized by the same room-sourced microbial strains.</title>
        <authorList>
            <person name="Brooks B."/>
            <person name="Olm M.R."/>
            <person name="Firek B.A."/>
            <person name="Baker R."/>
            <person name="Thomas B.C."/>
            <person name="Morowitz M.J."/>
            <person name="Banfield J.F."/>
        </authorList>
    </citation>
    <scope>NUCLEOTIDE SEQUENCE [LARGE SCALE GENOMIC DNA]</scope>
    <source>
        <strain evidence="4">S2_003_000_R2_11</strain>
    </source>
</reference>
<dbReference type="SUPFAM" id="SSF51735">
    <property type="entry name" value="NAD(P)-binding Rossmann-fold domains"/>
    <property type="match status" value="1"/>
</dbReference>
<dbReference type="PANTHER" id="PTHR43318:SF1">
    <property type="entry name" value="POLYSACCHARIDE BIOSYNTHESIS PROTEIN EPSC-RELATED"/>
    <property type="match status" value="1"/>
</dbReference>
<dbReference type="SUPFAM" id="SSF53335">
    <property type="entry name" value="S-adenosyl-L-methionine-dependent methyltransferases"/>
    <property type="match status" value="1"/>
</dbReference>
<name>A0A2W5S413_CERSP</name>
<organism evidence="4 5">
    <name type="scientific">Cereibacter sphaeroides</name>
    <name type="common">Rhodobacter sphaeroides</name>
    <dbReference type="NCBI Taxonomy" id="1063"/>
    <lineage>
        <taxon>Bacteria</taxon>
        <taxon>Pseudomonadati</taxon>
        <taxon>Pseudomonadota</taxon>
        <taxon>Alphaproteobacteria</taxon>
        <taxon>Rhodobacterales</taxon>
        <taxon>Paracoccaceae</taxon>
        <taxon>Cereibacter</taxon>
    </lineage>
</organism>
<gene>
    <name evidence="4" type="ORF">DI533_11255</name>
</gene>
<dbReference type="EMBL" id="QFQS01000002">
    <property type="protein sequence ID" value="PZQ97738.1"/>
    <property type="molecule type" value="Genomic_DNA"/>
</dbReference>
<evidence type="ECO:0000313" key="4">
    <source>
        <dbReference type="EMBL" id="PZQ97738.1"/>
    </source>
</evidence>
<feature type="domain" description="Polysaccharide biosynthesis protein CapD-like" evidence="3">
    <location>
        <begin position="287"/>
        <end position="580"/>
    </location>
</feature>
<accession>A0A2W5S413</accession>
<comment type="caution">
    <text evidence="4">The sequence shown here is derived from an EMBL/GenBank/DDBJ whole genome shotgun (WGS) entry which is preliminary data.</text>
</comment>
<keyword evidence="2" id="KW-1133">Transmembrane helix</keyword>